<feature type="transmembrane region" description="Helical" evidence="2">
    <location>
        <begin position="6"/>
        <end position="30"/>
    </location>
</feature>
<sequence length="386" mass="39750">MGALGTLGVGLSVLFGVFLAVLAGEVYYMLCCRKGRSRMRTGSSSRRVSSVQVVEAEAAAAVASEIGGFAREAALVGSFGGYPGAPAYSDFMSKLFPASSELGDDLCLPHNFLFPIAEETKEEMELHASTPPRKSQAVSPVKEEPRAEMELHAGTSPRKSPVVSVEMPAAVAAAPPASSCSSVTVYSSVTENSHSVSASSTSVSFSVTPDATPFATPPSSPSGSESSSSESPVSSPTESLATAVSRLSAHSHSPASATSSPAGTAASRFSAYSQSPSSVVMSPAAADMPLAGTLWTNFGGALLASQSSGLRRSASAETTFMLGDHGPLGALFRSQQHLSQLGGVYSYSPSRYSPLRTVVPRPSSHITDFRHALPCSPPPPNNANKL</sequence>
<accession>A0A8T2TLY8</accession>
<comment type="caution">
    <text evidence="3">The sequence shown here is derived from an EMBL/GenBank/DDBJ whole genome shotgun (WGS) entry which is preliminary data.</text>
</comment>
<dbReference type="AlphaFoldDB" id="A0A8T2TLY8"/>
<feature type="compositionally biased region" description="Low complexity" evidence="1">
    <location>
        <begin position="248"/>
        <end position="263"/>
    </location>
</feature>
<feature type="region of interest" description="Disordered" evidence="1">
    <location>
        <begin position="123"/>
        <end position="161"/>
    </location>
</feature>
<feature type="region of interest" description="Disordered" evidence="1">
    <location>
        <begin position="202"/>
        <end position="263"/>
    </location>
</feature>
<dbReference type="OrthoDB" id="10617694at2759"/>
<dbReference type="Proteomes" id="UP000825935">
    <property type="component" value="Chromosome 11"/>
</dbReference>
<keyword evidence="4" id="KW-1185">Reference proteome</keyword>
<keyword evidence="2" id="KW-0472">Membrane</keyword>
<protein>
    <submittedName>
        <fullName evidence="3">Uncharacterized protein</fullName>
    </submittedName>
</protein>
<proteinExistence type="predicted"/>
<name>A0A8T2TLY8_CERRI</name>
<evidence type="ECO:0000313" key="4">
    <source>
        <dbReference type="Proteomes" id="UP000825935"/>
    </source>
</evidence>
<reference evidence="3" key="1">
    <citation type="submission" date="2021-08" db="EMBL/GenBank/DDBJ databases">
        <title>WGS assembly of Ceratopteris richardii.</title>
        <authorList>
            <person name="Marchant D.B."/>
            <person name="Chen G."/>
            <person name="Jenkins J."/>
            <person name="Shu S."/>
            <person name="Leebens-Mack J."/>
            <person name="Grimwood J."/>
            <person name="Schmutz J."/>
            <person name="Soltis P."/>
            <person name="Soltis D."/>
            <person name="Chen Z.-H."/>
        </authorList>
    </citation>
    <scope>NUCLEOTIDE SEQUENCE</scope>
    <source>
        <strain evidence="3">Whitten #5841</strain>
        <tissue evidence="3">Leaf</tissue>
    </source>
</reference>
<evidence type="ECO:0000256" key="1">
    <source>
        <dbReference type="SAM" id="MobiDB-lite"/>
    </source>
</evidence>
<gene>
    <name evidence="3" type="ORF">KP509_11G009900</name>
</gene>
<organism evidence="3 4">
    <name type="scientific">Ceratopteris richardii</name>
    <name type="common">Triangle waterfern</name>
    <dbReference type="NCBI Taxonomy" id="49495"/>
    <lineage>
        <taxon>Eukaryota</taxon>
        <taxon>Viridiplantae</taxon>
        <taxon>Streptophyta</taxon>
        <taxon>Embryophyta</taxon>
        <taxon>Tracheophyta</taxon>
        <taxon>Polypodiopsida</taxon>
        <taxon>Polypodiidae</taxon>
        <taxon>Polypodiales</taxon>
        <taxon>Pteridineae</taxon>
        <taxon>Pteridaceae</taxon>
        <taxon>Parkerioideae</taxon>
        <taxon>Ceratopteris</taxon>
    </lineage>
</organism>
<feature type="compositionally biased region" description="Low complexity" evidence="1">
    <location>
        <begin position="221"/>
        <end position="239"/>
    </location>
</feature>
<feature type="compositionally biased region" description="Basic and acidic residues" evidence="1">
    <location>
        <begin position="141"/>
        <end position="151"/>
    </location>
</feature>
<keyword evidence="2" id="KW-1133">Transmembrane helix</keyword>
<feature type="compositionally biased region" description="Low complexity" evidence="1">
    <location>
        <begin position="202"/>
        <end position="214"/>
    </location>
</feature>
<dbReference type="EMBL" id="CM035416">
    <property type="protein sequence ID" value="KAH7424461.1"/>
    <property type="molecule type" value="Genomic_DNA"/>
</dbReference>
<evidence type="ECO:0000313" key="3">
    <source>
        <dbReference type="EMBL" id="KAH7424461.1"/>
    </source>
</evidence>
<keyword evidence="2" id="KW-0812">Transmembrane</keyword>
<evidence type="ECO:0000256" key="2">
    <source>
        <dbReference type="SAM" id="Phobius"/>
    </source>
</evidence>